<accession>A0A2V2BBE5</accession>
<dbReference type="InterPro" id="IPR043472">
    <property type="entry name" value="Macro_dom-like"/>
</dbReference>
<dbReference type="OrthoDB" id="9780211at2"/>
<comment type="catalytic activity">
    <reaction evidence="1">
        <text>an N-(ADP-alpha-D-ribosyl)-thymidine in DNA + H2O = a thymidine in DNA + ADP-D-ribose</text>
        <dbReference type="Rhea" id="RHEA:71655"/>
        <dbReference type="Rhea" id="RHEA-COMP:13556"/>
        <dbReference type="Rhea" id="RHEA-COMP:18051"/>
        <dbReference type="ChEBI" id="CHEBI:15377"/>
        <dbReference type="ChEBI" id="CHEBI:57967"/>
        <dbReference type="ChEBI" id="CHEBI:137386"/>
        <dbReference type="ChEBI" id="CHEBI:191199"/>
    </reaction>
    <physiologicalReaction direction="left-to-right" evidence="1">
        <dbReference type="Rhea" id="RHEA:71656"/>
    </physiologicalReaction>
</comment>
<protein>
    <submittedName>
        <fullName evidence="3">Macro domain-containing protein</fullName>
    </submittedName>
</protein>
<evidence type="ECO:0000313" key="3">
    <source>
        <dbReference type="EMBL" id="PWK93435.1"/>
    </source>
</evidence>
<comment type="caution">
    <text evidence="3">The sequence shown here is derived from an EMBL/GenBank/DDBJ whole genome shotgun (WGS) entry which is preliminary data.</text>
</comment>
<gene>
    <name evidence="3" type="ORF">C7431_11529</name>
</gene>
<dbReference type="Proteomes" id="UP000245981">
    <property type="component" value="Unassembled WGS sequence"/>
</dbReference>
<dbReference type="RefSeq" id="WP_109718329.1">
    <property type="nucleotide sequence ID" value="NZ_JBNUMT010000005.1"/>
</dbReference>
<dbReference type="EMBL" id="QGHF01000015">
    <property type="protein sequence ID" value="PWK93435.1"/>
    <property type="molecule type" value="Genomic_DNA"/>
</dbReference>
<dbReference type="InterPro" id="IPR002589">
    <property type="entry name" value="Macro_dom"/>
</dbReference>
<feature type="domain" description="Macro" evidence="2">
    <location>
        <begin position="96"/>
        <end position="233"/>
    </location>
</feature>
<evidence type="ECO:0000259" key="2">
    <source>
        <dbReference type="SMART" id="SM00506"/>
    </source>
</evidence>
<name>A0A2V2BBE5_9GAMM</name>
<reference evidence="3 4" key="1">
    <citation type="submission" date="2018-05" db="EMBL/GenBank/DDBJ databases">
        <title>Genomic Encyclopedia of Type Strains, Phase IV (KMG-V): Genome sequencing to study the core and pangenomes of soil and plant-associated prokaryotes.</title>
        <authorList>
            <person name="Whitman W."/>
        </authorList>
    </citation>
    <scope>NUCLEOTIDE SEQUENCE [LARGE SCALE GENOMIC DNA]</scope>
    <source>
        <strain evidence="3 4">PNA 200-10</strain>
    </source>
</reference>
<dbReference type="AlphaFoldDB" id="A0A2V2BBE5"/>
<proteinExistence type="predicted"/>
<organism evidence="3 4">
    <name type="scientific">Pantoea allii</name>
    <dbReference type="NCBI Taxonomy" id="574096"/>
    <lineage>
        <taxon>Bacteria</taxon>
        <taxon>Pseudomonadati</taxon>
        <taxon>Pseudomonadota</taxon>
        <taxon>Gammaproteobacteria</taxon>
        <taxon>Enterobacterales</taxon>
        <taxon>Erwiniaceae</taxon>
        <taxon>Pantoea</taxon>
    </lineage>
</organism>
<dbReference type="PANTHER" id="PTHR12521">
    <property type="entry name" value="PROTEIN C6ORF130"/>
    <property type="match status" value="1"/>
</dbReference>
<evidence type="ECO:0000313" key="4">
    <source>
        <dbReference type="Proteomes" id="UP000245981"/>
    </source>
</evidence>
<dbReference type="GO" id="GO:0140291">
    <property type="term" value="P:peptidyl-glutamate ADP-deribosylation"/>
    <property type="evidence" value="ECO:0007669"/>
    <property type="project" value="TreeGrafter"/>
</dbReference>
<dbReference type="InterPro" id="IPR050892">
    <property type="entry name" value="ADP-ribose_metab_enzymes"/>
</dbReference>
<dbReference type="SUPFAM" id="SSF52949">
    <property type="entry name" value="Macro domain-like"/>
    <property type="match status" value="1"/>
</dbReference>
<sequence length="250" mass="28285">MLVDNKSYYRADSEFIKGEGVVYTEFVGEIATRQISILDGSYYSSSSVTDWDQDVGYLLYDGKKSELDLSESETITEEIFEEQWRKGFIDQDEMSYIHSHAGDASVPLKESIMILHIVNNLGKWGKGFVLALAKKYPVTKEVYLSSAANGYKMGDVQFIEVNKSDKIFVANMIAQDGIKTSYKDNKRYVSYESLEDCLKTVCDFALCNRLEVQMPMLGAGLGGGDWQVILEIIKKTLAYKKIHCHIIKLN</sequence>
<dbReference type="Gene3D" id="3.40.220.10">
    <property type="entry name" value="Leucine Aminopeptidase, subunit E, domain 1"/>
    <property type="match status" value="1"/>
</dbReference>
<evidence type="ECO:0000256" key="1">
    <source>
        <dbReference type="ARBA" id="ARBA00035885"/>
    </source>
</evidence>
<dbReference type="SMART" id="SM00506">
    <property type="entry name" value="A1pp"/>
    <property type="match status" value="1"/>
</dbReference>
<dbReference type="PANTHER" id="PTHR12521:SF0">
    <property type="entry name" value="ADP-RIBOSE GLYCOHYDROLASE OARD1"/>
    <property type="match status" value="1"/>
</dbReference>